<reference evidence="2 3" key="1">
    <citation type="submission" date="2016-01" db="EMBL/GenBank/DDBJ databases">
        <authorList>
            <consortium name="TB Trials Study Group"/>
            <person name="Sutton G."/>
            <person name="Brinkac L."/>
            <person name="Sanka R."/>
            <person name="Adams M."/>
            <person name="Lau E.L."/>
            <person name="Macaden R."/>
            <person name="Grewal H.M.S."/>
        </authorList>
    </citation>
    <scope>NUCLEOTIDE SEQUENCE [LARGE SCALE GENOMIC DNA]</scope>
    <source>
        <strain evidence="2 3">IS-1744</strain>
    </source>
</reference>
<dbReference type="EMBL" id="LQIR01000056">
    <property type="protein sequence ID" value="KUI09317.1"/>
    <property type="molecule type" value="Genomic_DNA"/>
</dbReference>
<feature type="transmembrane region" description="Helical" evidence="1">
    <location>
        <begin position="85"/>
        <end position="103"/>
    </location>
</feature>
<accession>A0A101A0Z4</accession>
<evidence type="ECO:0000313" key="3">
    <source>
        <dbReference type="Proteomes" id="UP000053707"/>
    </source>
</evidence>
<proteinExistence type="predicted"/>
<feature type="transmembrane region" description="Helical" evidence="1">
    <location>
        <begin position="51"/>
        <end position="73"/>
    </location>
</feature>
<dbReference type="Proteomes" id="UP000053707">
    <property type="component" value="Unassembled WGS sequence"/>
</dbReference>
<comment type="caution">
    <text evidence="2">The sequence shown here is derived from an EMBL/GenBank/DDBJ whole genome shotgun (WGS) entry which is preliminary data.</text>
</comment>
<gene>
    <name evidence="2" type="ORF">AU192_18065</name>
</gene>
<keyword evidence="1" id="KW-0472">Membrane</keyword>
<protein>
    <recommendedName>
        <fullName evidence="4">DUF4383 domain-containing protein</fullName>
    </recommendedName>
</protein>
<dbReference type="RefSeq" id="WP_064399590.1">
    <property type="nucleotide sequence ID" value="NZ_LQIR01000056.1"/>
</dbReference>
<evidence type="ECO:0000313" key="2">
    <source>
        <dbReference type="EMBL" id="KUI09317.1"/>
    </source>
</evidence>
<keyword evidence="3" id="KW-1185">Reference proteome</keyword>
<evidence type="ECO:0008006" key="4">
    <source>
        <dbReference type="Google" id="ProtNLM"/>
    </source>
</evidence>
<keyword evidence="1" id="KW-0812">Transmembrane</keyword>
<name>A0A101A0Z4_9MYCO</name>
<dbReference type="Pfam" id="PF14325">
    <property type="entry name" value="DUF4383"/>
    <property type="match status" value="1"/>
</dbReference>
<organism evidence="2 3">
    <name type="scientific">Mycobacterium lehmannii</name>
    <dbReference type="NCBI Taxonomy" id="2048550"/>
    <lineage>
        <taxon>Bacteria</taxon>
        <taxon>Bacillati</taxon>
        <taxon>Actinomycetota</taxon>
        <taxon>Actinomycetes</taxon>
        <taxon>Mycobacteriales</taxon>
        <taxon>Mycobacteriaceae</taxon>
        <taxon>Mycobacterium</taxon>
    </lineage>
</organism>
<dbReference type="AlphaFoldDB" id="A0A101A0Z4"/>
<feature type="transmembrane region" description="Helical" evidence="1">
    <location>
        <begin position="109"/>
        <end position="127"/>
    </location>
</feature>
<feature type="transmembrane region" description="Helical" evidence="1">
    <location>
        <begin position="12"/>
        <end position="31"/>
    </location>
</feature>
<evidence type="ECO:0000256" key="1">
    <source>
        <dbReference type="SAM" id="Phobius"/>
    </source>
</evidence>
<sequence length="140" mass="14835">MARPPKYMAVQAAAVIAGVALILLGVLGFIPGVTQDYDRLAWADHRSGASLLGMLSVSGLGNVANLVIGALGLLMARTYAAARAYFLGAGLAYFALFAYGYAAANAFDWMWFGLGVVMSILGLTLAGQHDPTKRRRRIRA</sequence>
<dbReference type="GeneID" id="27920266"/>
<keyword evidence="1" id="KW-1133">Transmembrane helix</keyword>